<dbReference type="GO" id="GO:0008970">
    <property type="term" value="F:phospholipase A1 activity"/>
    <property type="evidence" value="ECO:0007669"/>
    <property type="project" value="TreeGrafter"/>
</dbReference>
<evidence type="ECO:0000313" key="6">
    <source>
        <dbReference type="EMBL" id="CAF4176708.1"/>
    </source>
</evidence>
<dbReference type="PROSITE" id="PS51934">
    <property type="entry name" value="LRAT"/>
    <property type="match status" value="1"/>
</dbReference>
<dbReference type="GO" id="GO:0070292">
    <property type="term" value="P:N-acylphosphatidylethanolamine metabolic process"/>
    <property type="evidence" value="ECO:0007669"/>
    <property type="project" value="TreeGrafter"/>
</dbReference>
<evidence type="ECO:0000256" key="3">
    <source>
        <dbReference type="ARBA" id="ARBA00022801"/>
    </source>
</evidence>
<dbReference type="EMBL" id="CAJOAZ010008073">
    <property type="protein sequence ID" value="CAF4176708.1"/>
    <property type="molecule type" value="Genomic_DNA"/>
</dbReference>
<gene>
    <name evidence="6" type="ORF">OXD698_LOCUS39487</name>
</gene>
<accession>A0A819ZY84</accession>
<dbReference type="PANTHER" id="PTHR13943:SF77">
    <property type="entry name" value="LRAT DOMAIN-CONTAINING PROTEIN"/>
    <property type="match status" value="1"/>
</dbReference>
<evidence type="ECO:0000259" key="5">
    <source>
        <dbReference type="PROSITE" id="PS51934"/>
    </source>
</evidence>
<evidence type="ECO:0000256" key="4">
    <source>
        <dbReference type="ARBA" id="ARBA00023098"/>
    </source>
</evidence>
<evidence type="ECO:0000313" key="7">
    <source>
        <dbReference type="Proteomes" id="UP000663844"/>
    </source>
</evidence>
<dbReference type="InterPro" id="IPR007053">
    <property type="entry name" value="LRAT_dom"/>
</dbReference>
<dbReference type="Gene3D" id="3.90.1720.10">
    <property type="entry name" value="endopeptidase domain like (from Nostoc punctiforme)"/>
    <property type="match status" value="1"/>
</dbReference>
<reference evidence="6" key="1">
    <citation type="submission" date="2021-02" db="EMBL/GenBank/DDBJ databases">
        <authorList>
            <person name="Nowell W R."/>
        </authorList>
    </citation>
    <scope>NUCLEOTIDE SEQUENCE</scope>
</reference>
<proteinExistence type="inferred from homology"/>
<comment type="caution">
    <text evidence="6">The sequence shown here is derived from an EMBL/GenBank/DDBJ whole genome shotgun (WGS) entry which is preliminary data.</text>
</comment>
<dbReference type="Proteomes" id="UP000663844">
    <property type="component" value="Unassembled WGS sequence"/>
</dbReference>
<dbReference type="GO" id="GO:0004623">
    <property type="term" value="F:phospholipase A2 activity"/>
    <property type="evidence" value="ECO:0007669"/>
    <property type="project" value="TreeGrafter"/>
</dbReference>
<evidence type="ECO:0000256" key="1">
    <source>
        <dbReference type="ARBA" id="ARBA00007824"/>
    </source>
</evidence>
<dbReference type="AlphaFoldDB" id="A0A819ZY84"/>
<keyword evidence="3" id="KW-0378">Hydrolase</keyword>
<sequence>MPIGRTIHTAGKHTTYAKITEESFCDVIMSDGKSRINNFIDNDKKCRVLPADEIVKRAKDSLGKEGYNVLANNCEHFATWCRYGNRLSGQEETFWSTATLGIY</sequence>
<protein>
    <recommendedName>
        <fullName evidence="5">LRAT domain-containing protein</fullName>
    </recommendedName>
</protein>
<dbReference type="Pfam" id="PF04970">
    <property type="entry name" value="LRAT"/>
    <property type="match status" value="1"/>
</dbReference>
<dbReference type="PANTHER" id="PTHR13943">
    <property type="entry name" value="HRAS-LIKE SUPPRESSOR - RELATED"/>
    <property type="match status" value="1"/>
</dbReference>
<keyword evidence="4" id="KW-0443">Lipid metabolism</keyword>
<dbReference type="GO" id="GO:0016410">
    <property type="term" value="F:N-acyltransferase activity"/>
    <property type="evidence" value="ECO:0007669"/>
    <property type="project" value="TreeGrafter"/>
</dbReference>
<comment type="similarity">
    <text evidence="1">Belongs to the H-rev107 family.</text>
</comment>
<keyword evidence="2" id="KW-0808">Transferase</keyword>
<dbReference type="InterPro" id="IPR051496">
    <property type="entry name" value="H-rev107_PLA/AT"/>
</dbReference>
<feature type="domain" description="LRAT" evidence="5">
    <location>
        <begin position="1"/>
        <end position="90"/>
    </location>
</feature>
<feature type="non-terminal residue" evidence="6">
    <location>
        <position position="103"/>
    </location>
</feature>
<dbReference type="GO" id="GO:0005737">
    <property type="term" value="C:cytoplasm"/>
    <property type="evidence" value="ECO:0007669"/>
    <property type="project" value="TreeGrafter"/>
</dbReference>
<evidence type="ECO:0000256" key="2">
    <source>
        <dbReference type="ARBA" id="ARBA00022679"/>
    </source>
</evidence>
<name>A0A819ZY84_9BILA</name>
<organism evidence="6 7">
    <name type="scientific">Adineta steineri</name>
    <dbReference type="NCBI Taxonomy" id="433720"/>
    <lineage>
        <taxon>Eukaryota</taxon>
        <taxon>Metazoa</taxon>
        <taxon>Spiralia</taxon>
        <taxon>Gnathifera</taxon>
        <taxon>Rotifera</taxon>
        <taxon>Eurotatoria</taxon>
        <taxon>Bdelloidea</taxon>
        <taxon>Adinetida</taxon>
        <taxon>Adinetidae</taxon>
        <taxon>Adineta</taxon>
    </lineage>
</organism>